<keyword evidence="1 5" id="KW-0699">rRNA-binding</keyword>
<dbReference type="NCBIfam" id="TIGR00731">
    <property type="entry name" value="bL25_bact_ctc"/>
    <property type="match status" value="1"/>
</dbReference>
<dbReference type="InterPro" id="IPR029751">
    <property type="entry name" value="Ribosomal_L25_dom"/>
</dbReference>
<reference evidence="10" key="1">
    <citation type="submission" date="2016-11" db="EMBL/GenBank/DDBJ databases">
        <authorList>
            <person name="Varghese N."/>
            <person name="Submissions S."/>
        </authorList>
    </citation>
    <scope>NUCLEOTIDE SEQUENCE [LARGE SCALE GENOMIC DNA]</scope>
    <source>
        <strain evidence="10">DSM 11792</strain>
    </source>
</reference>
<dbReference type="PANTHER" id="PTHR33284">
    <property type="entry name" value="RIBOSOMAL PROTEIN L25/GLN-TRNA SYNTHETASE, ANTI-CODON-BINDING DOMAIN-CONTAINING PROTEIN"/>
    <property type="match status" value="1"/>
</dbReference>
<organism evidence="9 10">
    <name type="scientific">Desulfofundulus australicus DSM 11792</name>
    <dbReference type="NCBI Taxonomy" id="1121425"/>
    <lineage>
        <taxon>Bacteria</taxon>
        <taxon>Bacillati</taxon>
        <taxon>Bacillota</taxon>
        <taxon>Clostridia</taxon>
        <taxon>Eubacteriales</taxon>
        <taxon>Peptococcaceae</taxon>
        <taxon>Desulfofundulus</taxon>
    </lineage>
</organism>
<comment type="similarity">
    <text evidence="5">Belongs to the bacterial ribosomal protein bL25 family. CTC subfamily.</text>
</comment>
<evidence type="ECO:0000256" key="6">
    <source>
        <dbReference type="SAM" id="MobiDB-lite"/>
    </source>
</evidence>
<dbReference type="InterPro" id="IPR020056">
    <property type="entry name" value="Rbsml_bL25/Gln-tRNA_synth_N"/>
</dbReference>
<evidence type="ECO:0000259" key="8">
    <source>
        <dbReference type="Pfam" id="PF14693"/>
    </source>
</evidence>
<keyword evidence="4 5" id="KW-0687">Ribonucleoprotein</keyword>
<evidence type="ECO:0000256" key="4">
    <source>
        <dbReference type="ARBA" id="ARBA00023274"/>
    </source>
</evidence>
<dbReference type="Gene3D" id="2.40.240.10">
    <property type="entry name" value="Ribosomal Protein L25, Chain P"/>
    <property type="match status" value="1"/>
</dbReference>
<dbReference type="InterPro" id="IPR020930">
    <property type="entry name" value="Ribosomal_uL5_bac-type"/>
</dbReference>
<evidence type="ECO:0000313" key="10">
    <source>
        <dbReference type="Proteomes" id="UP000184196"/>
    </source>
</evidence>
<sequence length="212" mass="22871">MEASLLAQVRSGRGKGYRHRLAAQGKIPAVVYGRTIGSIPLEVELRAVKNILAGEGGRNTLINLKITGDGQERQDKVLIKELQFDNMRGELIHVDFQQVSLTDRITTTVPVELEGEPVGVKQGGILQQQLRELEISCLPADIPEAITMDVSGLEMGDTIYVSDLPVPEGVKVLNDPEEVVATVVAPAIERVPGEEEEEAGEGKEASPEAGEE</sequence>
<dbReference type="EMBL" id="FQUW01000004">
    <property type="protein sequence ID" value="SHE32792.1"/>
    <property type="molecule type" value="Genomic_DNA"/>
</dbReference>
<comment type="subunit">
    <text evidence="5">Part of the 50S ribosomal subunit; part of the 5S rRNA/L5/L18/L25 subcomplex. Contacts the 5S rRNA. Binds to the 5S rRNA independently of L5 and L18.</text>
</comment>
<dbReference type="GO" id="GO:0022625">
    <property type="term" value="C:cytosolic large ribosomal subunit"/>
    <property type="evidence" value="ECO:0007669"/>
    <property type="project" value="TreeGrafter"/>
</dbReference>
<dbReference type="Pfam" id="PF14693">
    <property type="entry name" value="Ribosomal_TL5_C"/>
    <property type="match status" value="1"/>
</dbReference>
<dbReference type="PANTHER" id="PTHR33284:SF1">
    <property type="entry name" value="RIBOSOMAL PROTEIN L25_GLN-TRNA SYNTHETASE, ANTI-CODON-BINDING DOMAIN-CONTAINING PROTEIN"/>
    <property type="match status" value="1"/>
</dbReference>
<evidence type="ECO:0000256" key="1">
    <source>
        <dbReference type="ARBA" id="ARBA00022730"/>
    </source>
</evidence>
<dbReference type="Proteomes" id="UP000184196">
    <property type="component" value="Unassembled WGS sequence"/>
</dbReference>
<dbReference type="InterPro" id="IPR001021">
    <property type="entry name" value="Ribosomal_bL25_long"/>
</dbReference>
<dbReference type="HAMAP" id="MF_01334">
    <property type="entry name" value="Ribosomal_bL25_CTC"/>
    <property type="match status" value="1"/>
</dbReference>
<comment type="function">
    <text evidence="5">This is one of the proteins that binds to the 5S RNA in the ribosome where it forms part of the central protuberance.</text>
</comment>
<name>A0A1M4SKW2_9FIRM</name>
<keyword evidence="3 5" id="KW-0689">Ribosomal protein</keyword>
<dbReference type="InterPro" id="IPR020057">
    <property type="entry name" value="Ribosomal_bL25_b-dom"/>
</dbReference>
<evidence type="ECO:0000256" key="2">
    <source>
        <dbReference type="ARBA" id="ARBA00022884"/>
    </source>
</evidence>
<dbReference type="InterPro" id="IPR011035">
    <property type="entry name" value="Ribosomal_bL25/Gln-tRNA_synth"/>
</dbReference>
<keyword evidence="2 5" id="KW-0694">RNA-binding</keyword>
<proteinExistence type="inferred from homology"/>
<dbReference type="GO" id="GO:0008097">
    <property type="term" value="F:5S rRNA binding"/>
    <property type="evidence" value="ECO:0007669"/>
    <property type="project" value="InterPro"/>
</dbReference>
<evidence type="ECO:0000256" key="5">
    <source>
        <dbReference type="HAMAP-Rule" id="MF_01334"/>
    </source>
</evidence>
<dbReference type="InterPro" id="IPR037121">
    <property type="entry name" value="Ribosomal_bL25_C"/>
</dbReference>
<evidence type="ECO:0000256" key="3">
    <source>
        <dbReference type="ARBA" id="ARBA00022980"/>
    </source>
</evidence>
<dbReference type="Pfam" id="PF01386">
    <property type="entry name" value="Ribosomal_L25p"/>
    <property type="match status" value="1"/>
</dbReference>
<gene>
    <name evidence="5" type="primary">rplY</name>
    <name evidence="5" type="synonym">ctc</name>
    <name evidence="9" type="ORF">SAMN02745218_00151</name>
</gene>
<dbReference type="NCBIfam" id="NF004133">
    <property type="entry name" value="PRK05618.2-4"/>
    <property type="match status" value="1"/>
</dbReference>
<dbReference type="AlphaFoldDB" id="A0A1M4SKW2"/>
<feature type="domain" description="Large ribosomal subunit protein bL25 L25" evidence="7">
    <location>
        <begin position="7"/>
        <end position="96"/>
    </location>
</feature>
<feature type="region of interest" description="Disordered" evidence="6">
    <location>
        <begin position="188"/>
        <end position="212"/>
    </location>
</feature>
<evidence type="ECO:0000313" key="9">
    <source>
        <dbReference type="EMBL" id="SHE32792.1"/>
    </source>
</evidence>
<dbReference type="CDD" id="cd00495">
    <property type="entry name" value="Ribosomal_L25_TL5_CTC"/>
    <property type="match status" value="1"/>
</dbReference>
<evidence type="ECO:0000259" key="7">
    <source>
        <dbReference type="Pfam" id="PF01386"/>
    </source>
</evidence>
<dbReference type="RefSeq" id="WP_073162435.1">
    <property type="nucleotide sequence ID" value="NZ_FQUW01000004.1"/>
</dbReference>
<dbReference type="NCBIfam" id="NF004139">
    <property type="entry name" value="PRK05618.4-2"/>
    <property type="match status" value="1"/>
</dbReference>
<accession>A0A1M4SKW2</accession>
<dbReference type="Gene3D" id="2.170.120.20">
    <property type="entry name" value="Ribosomal protein L25, beta domain"/>
    <property type="match status" value="1"/>
</dbReference>
<keyword evidence="10" id="KW-1185">Reference proteome</keyword>
<dbReference type="GO" id="GO:0006412">
    <property type="term" value="P:translation"/>
    <property type="evidence" value="ECO:0007669"/>
    <property type="project" value="UniProtKB-UniRule"/>
</dbReference>
<dbReference type="SUPFAM" id="SSF50715">
    <property type="entry name" value="Ribosomal protein L25-like"/>
    <property type="match status" value="1"/>
</dbReference>
<protein>
    <recommendedName>
        <fullName evidence="5">Large ribosomal subunit protein bL25</fullName>
    </recommendedName>
    <alternativeName>
        <fullName evidence="5">General stress protein CTC</fullName>
    </alternativeName>
</protein>
<dbReference type="GO" id="GO:0003735">
    <property type="term" value="F:structural constituent of ribosome"/>
    <property type="evidence" value="ECO:0007669"/>
    <property type="project" value="InterPro"/>
</dbReference>
<dbReference type="OrthoDB" id="9790002at2"/>
<feature type="domain" description="Large ribosomal subunit protein bL25 beta" evidence="8">
    <location>
        <begin position="105"/>
        <end position="186"/>
    </location>
</feature>